<reference evidence="2" key="1">
    <citation type="submission" date="2021-06" db="EMBL/GenBank/DDBJ databases">
        <authorList>
            <person name="Gannon L."/>
            <person name="Redgwell R T."/>
            <person name="Michniewski S."/>
            <person name="Harrison D C."/>
            <person name="Millard A."/>
        </authorList>
    </citation>
    <scope>NUCLEOTIDE SEQUENCE</scope>
</reference>
<protein>
    <submittedName>
        <fullName evidence="2">Uncharacterized protein</fullName>
    </submittedName>
</protein>
<feature type="compositionally biased region" description="Basic and acidic residues" evidence="1">
    <location>
        <begin position="10"/>
        <end position="27"/>
    </location>
</feature>
<name>A0A8D9FQC8_9VIRU</name>
<dbReference type="EMBL" id="OU342829">
    <property type="protein sequence ID" value="CAG7580913.1"/>
    <property type="molecule type" value="Genomic_DNA"/>
</dbReference>
<organism evidence="2">
    <name type="scientific">uncultured marine phage</name>
    <dbReference type="NCBI Taxonomy" id="707152"/>
    <lineage>
        <taxon>Viruses</taxon>
        <taxon>environmental samples</taxon>
    </lineage>
</organism>
<gene>
    <name evidence="2" type="ORF">SLAVMIC_00599</name>
</gene>
<proteinExistence type="predicted"/>
<sequence>MAKQFGQSRSRKDIHDEYLLRKNNTDSPTRKIFNDAGEIESEHNYIGNVNTLSNFDSNVTGRNQTPAPPSPENLRYSHNVSFLRNYFKDGQTHHFKNGLELANSTGNKDNVSNIENLDEDPIIFGFDFIVNQISSPLYTELPDFFTFAQANGLTEVVNRQDIYNDFIEHFELLFLSTRGGAFDTFKGHYLVGVDGLGDLINQSTGLGSTKQFADFGKDKITLTLREDSHLSGGYLTMLYNTLSYSKINGKQMIPNNLLRFDATIVISEIRNFKRIRTALATEDGATREVVKMVNDSVSRYMYNVYDCQFTFNKHSHPGAVKNDQAEAADTFDINFFYKYSSMEMEKFKFDPTAIISKYLNDGNREDPRKKYVGEVADDVNAVRRNEFINAGYQENTDPYAIYDIPTSNNIERGKIVSINDSDEISTLKHNSEINSKRIREEEQAEKNEGTMAKVEAEKLKNDVTMSGYEKTDANKETVTEGLQGIINNTKDFALSKARRKRDSLINGTLQNIRTSTGLRRINSPINVYHDNTSVFGFLRNELRDFTNNRFTGLIGGIDDIV</sequence>
<evidence type="ECO:0000313" key="2">
    <source>
        <dbReference type="EMBL" id="CAG7580913.1"/>
    </source>
</evidence>
<accession>A0A8D9FQC8</accession>
<feature type="region of interest" description="Disordered" evidence="1">
    <location>
        <begin position="1"/>
        <end position="27"/>
    </location>
</feature>
<evidence type="ECO:0000256" key="1">
    <source>
        <dbReference type="SAM" id="MobiDB-lite"/>
    </source>
</evidence>